<evidence type="ECO:0000313" key="3">
    <source>
        <dbReference type="Proteomes" id="UP000014463"/>
    </source>
</evidence>
<proteinExistence type="predicted"/>
<keyword evidence="1" id="KW-0143">Chaperone</keyword>
<organism evidence="2 3">
    <name type="scientific">Litchfieldella anticariensis (strain DSM 16096 / CECT 5854 / CIP 108499 / LMG 22089 / FP35)</name>
    <name type="common">Halomonas anticariensis</name>
    <dbReference type="NCBI Taxonomy" id="1121939"/>
    <lineage>
        <taxon>Bacteria</taxon>
        <taxon>Pseudomonadati</taxon>
        <taxon>Pseudomonadota</taxon>
        <taxon>Gammaproteobacteria</taxon>
        <taxon>Oceanospirillales</taxon>
        <taxon>Halomonadaceae</taxon>
        <taxon>Litchfieldella</taxon>
    </lineage>
</organism>
<dbReference type="STRING" id="1121939.L861_03745"/>
<reference evidence="2 3" key="1">
    <citation type="journal article" date="2013" name="Genome Announc.">
        <title>Draft genome sequence of the moderately halophilic gammaproteobacterium Halomonas anticariensis FP35.</title>
        <authorList>
            <person name="Tahrioui A."/>
            <person name="Quesada E."/>
            <person name="Llamas I."/>
        </authorList>
    </citation>
    <scope>NUCLEOTIDE SEQUENCE [LARGE SCALE GENOMIC DNA]</scope>
    <source>
        <strain evidence="3">DSM 16096 / CECT 5854 / LMG 22089 / FP35</strain>
    </source>
</reference>
<dbReference type="PANTHER" id="PTHR34227:SF1">
    <property type="entry name" value="DIMETHYL SULFOXIDE REDUCTASE CHAPERONE-RELATED"/>
    <property type="match status" value="1"/>
</dbReference>
<dbReference type="EMBL" id="ASTJ01000011">
    <property type="protein sequence ID" value="EPC04449.1"/>
    <property type="molecule type" value="Genomic_DNA"/>
</dbReference>
<dbReference type="SUPFAM" id="SSF89155">
    <property type="entry name" value="TorD-like"/>
    <property type="match status" value="1"/>
</dbReference>
<evidence type="ECO:0000313" key="2">
    <source>
        <dbReference type="EMBL" id="EPC04449.1"/>
    </source>
</evidence>
<evidence type="ECO:0000256" key="1">
    <source>
        <dbReference type="ARBA" id="ARBA00023186"/>
    </source>
</evidence>
<dbReference type="InterPro" id="IPR036411">
    <property type="entry name" value="TorD-like_sf"/>
</dbReference>
<evidence type="ECO:0008006" key="4">
    <source>
        <dbReference type="Google" id="ProtNLM"/>
    </source>
</evidence>
<keyword evidence="3" id="KW-1185">Reference proteome</keyword>
<dbReference type="InterPro" id="IPR050289">
    <property type="entry name" value="TorD/DmsD_chaperones"/>
</dbReference>
<protein>
    <recommendedName>
        <fullName evidence="4">Molecular chaperone TorD</fullName>
    </recommendedName>
</protein>
<accession>S2L9E0</accession>
<gene>
    <name evidence="2" type="ORF">L861_03745</name>
</gene>
<dbReference type="AlphaFoldDB" id="S2L9E0"/>
<dbReference type="InterPro" id="IPR020945">
    <property type="entry name" value="DMSO/NO3_reduct_chaperone"/>
</dbReference>
<dbReference type="Gene3D" id="1.10.3480.10">
    <property type="entry name" value="TorD-like"/>
    <property type="match status" value="1"/>
</dbReference>
<name>S2L9E0_LITA3</name>
<dbReference type="eggNOG" id="COG3381">
    <property type="taxonomic scope" value="Bacteria"/>
</dbReference>
<comment type="caution">
    <text evidence="2">The sequence shown here is derived from an EMBL/GenBank/DDBJ whole genome shotgun (WGS) entry which is preliminary data.</text>
</comment>
<dbReference type="PATRIC" id="fig|1121939.11.peg.705"/>
<dbReference type="Pfam" id="PF02613">
    <property type="entry name" value="Nitrate_red_del"/>
    <property type="match status" value="1"/>
</dbReference>
<dbReference type="Proteomes" id="UP000014463">
    <property type="component" value="Unassembled WGS sequence"/>
</dbReference>
<dbReference type="PANTHER" id="PTHR34227">
    <property type="entry name" value="CHAPERONE PROTEIN YCDY"/>
    <property type="match status" value="1"/>
</dbReference>
<sequence>MTTMSEITTLPNDAELEETQALRAEIYRLLSRLLREAPDQPLLDWLSALEVENDGSALTSCWSSLAIAAREASSDALTRAHFRHLVGVIEGDVIPYASWYRNGDLMDEALITLRRDIKQLGFERSEDTQDPEDHLAAICEVMAMLIEAHSSAEATFFMKHLAPWASRCFADLEAVDTLFYSRLGRLGRTFIDMEFGRLEDEANHETVRLVEP</sequence>